<name>F4RMG1_MELLP</name>
<organism evidence="2">
    <name type="scientific">Melampsora larici-populina (strain 98AG31 / pathotype 3-4-7)</name>
    <name type="common">Poplar leaf rust fungus</name>
    <dbReference type="NCBI Taxonomy" id="747676"/>
    <lineage>
        <taxon>Eukaryota</taxon>
        <taxon>Fungi</taxon>
        <taxon>Dikarya</taxon>
        <taxon>Basidiomycota</taxon>
        <taxon>Pucciniomycotina</taxon>
        <taxon>Pucciniomycetes</taxon>
        <taxon>Pucciniales</taxon>
        <taxon>Melampsoraceae</taxon>
        <taxon>Melampsora</taxon>
    </lineage>
</organism>
<dbReference type="KEGG" id="mlr:MELLADRAFT_86620"/>
<sequence length="71" mass="8152">MAPPKSGKTLPQNLPLSYLQTHVFSVWFSITIPAMFQHAKAKWFPEVVSQIIFLHLPFSLTLKSYNMFVLS</sequence>
<dbReference type="HOGENOM" id="CLU_2740555_0_0_1"/>
<dbReference type="VEuPathDB" id="FungiDB:MELLADRAFT_86620"/>
<dbReference type="OrthoDB" id="8830751at2759"/>
<protein>
    <submittedName>
        <fullName evidence="1">Uncharacterized protein</fullName>
    </submittedName>
</protein>
<dbReference type="Proteomes" id="UP000001072">
    <property type="component" value="Unassembled WGS sequence"/>
</dbReference>
<evidence type="ECO:0000313" key="2">
    <source>
        <dbReference type="Proteomes" id="UP000001072"/>
    </source>
</evidence>
<reference evidence="2" key="1">
    <citation type="journal article" date="2011" name="Proc. Natl. Acad. Sci. U.S.A.">
        <title>Obligate biotrophy features unraveled by the genomic analysis of rust fungi.</title>
        <authorList>
            <person name="Duplessis S."/>
            <person name="Cuomo C.A."/>
            <person name="Lin Y.-C."/>
            <person name="Aerts A."/>
            <person name="Tisserant E."/>
            <person name="Veneault-Fourrey C."/>
            <person name="Joly D.L."/>
            <person name="Hacquard S."/>
            <person name="Amselem J."/>
            <person name="Cantarel B.L."/>
            <person name="Chiu R."/>
            <person name="Coutinho P.M."/>
            <person name="Feau N."/>
            <person name="Field M."/>
            <person name="Frey P."/>
            <person name="Gelhaye E."/>
            <person name="Goldberg J."/>
            <person name="Grabherr M.G."/>
            <person name="Kodira C.D."/>
            <person name="Kohler A."/>
            <person name="Kuees U."/>
            <person name="Lindquist E.A."/>
            <person name="Lucas S.M."/>
            <person name="Mago R."/>
            <person name="Mauceli E."/>
            <person name="Morin E."/>
            <person name="Murat C."/>
            <person name="Pangilinan J.L."/>
            <person name="Park R."/>
            <person name="Pearson M."/>
            <person name="Quesneville H."/>
            <person name="Rouhier N."/>
            <person name="Sakthikumar S."/>
            <person name="Salamov A.A."/>
            <person name="Schmutz J."/>
            <person name="Selles B."/>
            <person name="Shapiro H."/>
            <person name="Tanguay P."/>
            <person name="Tuskan G.A."/>
            <person name="Henrissat B."/>
            <person name="Van de Peer Y."/>
            <person name="Rouze P."/>
            <person name="Ellis J.G."/>
            <person name="Dodds P.N."/>
            <person name="Schein J.E."/>
            <person name="Zhong S."/>
            <person name="Hamelin R.C."/>
            <person name="Grigoriev I.V."/>
            <person name="Szabo L.J."/>
            <person name="Martin F."/>
        </authorList>
    </citation>
    <scope>NUCLEOTIDE SEQUENCE [LARGE SCALE GENOMIC DNA]</scope>
    <source>
        <strain evidence="2">98AG31 / pathotype 3-4-7</strain>
    </source>
</reference>
<dbReference type="GeneID" id="18934243"/>
<dbReference type="InParanoid" id="F4RMG1"/>
<dbReference type="EMBL" id="GL883108">
    <property type="protein sequence ID" value="EGG06480.1"/>
    <property type="molecule type" value="Genomic_DNA"/>
</dbReference>
<proteinExistence type="predicted"/>
<keyword evidence="2" id="KW-1185">Reference proteome</keyword>
<dbReference type="AlphaFoldDB" id="F4RMG1"/>
<accession>F4RMG1</accession>
<evidence type="ECO:0000313" key="1">
    <source>
        <dbReference type="EMBL" id="EGG06480.1"/>
    </source>
</evidence>
<gene>
    <name evidence="1" type="ORF">MELLADRAFT_86620</name>
</gene>
<dbReference type="RefSeq" id="XP_007410314.1">
    <property type="nucleotide sequence ID" value="XM_007410252.1"/>
</dbReference>